<dbReference type="GO" id="GO:0032040">
    <property type="term" value="C:small-subunit processome"/>
    <property type="evidence" value="ECO:0007669"/>
    <property type="project" value="TreeGrafter"/>
</dbReference>
<protein>
    <submittedName>
        <fullName evidence="2">Uncharacterized protein</fullName>
    </submittedName>
</protein>
<dbReference type="PANTHER" id="PTHR17695">
    <property type="entry name" value="SMALL SUBUNIT PROCESSOME COMPONENT 20 HOMOLOG"/>
    <property type="match status" value="1"/>
</dbReference>
<gene>
    <name evidence="2" type="ORF">E1B28_010522</name>
</gene>
<accession>A0A9P7RYH2</accession>
<evidence type="ECO:0000313" key="3">
    <source>
        <dbReference type="Proteomes" id="UP001049176"/>
    </source>
</evidence>
<reference evidence="2" key="1">
    <citation type="journal article" date="2021" name="Genome Biol. Evol.">
        <title>The assembled and annotated genome of the fairy-ring fungus Marasmius oreades.</title>
        <authorList>
            <person name="Hiltunen M."/>
            <person name="Ament-Velasquez S.L."/>
            <person name="Johannesson H."/>
        </authorList>
    </citation>
    <scope>NUCLEOTIDE SEQUENCE</scope>
    <source>
        <strain evidence="2">03SP1</strain>
    </source>
</reference>
<dbReference type="AlphaFoldDB" id="A0A9P7RYH2"/>
<dbReference type="RefSeq" id="XP_043007961.1">
    <property type="nucleotide sequence ID" value="XM_043155492.1"/>
</dbReference>
<dbReference type="OrthoDB" id="3249728at2759"/>
<dbReference type="Proteomes" id="UP001049176">
    <property type="component" value="Chromosome 6"/>
</dbReference>
<dbReference type="InterPro" id="IPR052575">
    <property type="entry name" value="SSU_processome_comp_20"/>
</dbReference>
<proteinExistence type="predicted"/>
<sequence>MKLESRRQTSASDSIFSPLPYDGTKTAARGLSLQLKSEHLDDALDLQVVKNLFFIGKCFAAIPLEANEAAETEEDDEATSDQQSNGNPLLSYQMRSAIIAREQGIDATEPKDVSVELRDLVQSKVGATKFSGVYNQIRQGVLYVQKERKEAKILPLASCGESQSAPERGEKGWPQEKVQMFSDGKGKLKRRREA</sequence>
<keyword evidence="3" id="KW-1185">Reference proteome</keyword>
<name>A0A9P7RYH2_9AGAR</name>
<dbReference type="KEGG" id="more:E1B28_010522"/>
<dbReference type="PANTHER" id="PTHR17695:SF11">
    <property type="entry name" value="SMALL SUBUNIT PROCESSOME COMPONENT 20 HOMOLOG"/>
    <property type="match status" value="1"/>
</dbReference>
<dbReference type="GO" id="GO:0030686">
    <property type="term" value="C:90S preribosome"/>
    <property type="evidence" value="ECO:0007669"/>
    <property type="project" value="TreeGrafter"/>
</dbReference>
<dbReference type="GeneID" id="66079598"/>
<evidence type="ECO:0000256" key="1">
    <source>
        <dbReference type="SAM" id="MobiDB-lite"/>
    </source>
</evidence>
<dbReference type="EMBL" id="CM032186">
    <property type="protein sequence ID" value="KAG7091491.1"/>
    <property type="molecule type" value="Genomic_DNA"/>
</dbReference>
<organism evidence="2 3">
    <name type="scientific">Marasmius oreades</name>
    <name type="common">fairy-ring Marasmius</name>
    <dbReference type="NCBI Taxonomy" id="181124"/>
    <lineage>
        <taxon>Eukaryota</taxon>
        <taxon>Fungi</taxon>
        <taxon>Dikarya</taxon>
        <taxon>Basidiomycota</taxon>
        <taxon>Agaricomycotina</taxon>
        <taxon>Agaricomycetes</taxon>
        <taxon>Agaricomycetidae</taxon>
        <taxon>Agaricales</taxon>
        <taxon>Marasmiineae</taxon>
        <taxon>Marasmiaceae</taxon>
        <taxon>Marasmius</taxon>
    </lineage>
</organism>
<feature type="region of interest" description="Disordered" evidence="1">
    <location>
        <begin position="159"/>
        <end position="194"/>
    </location>
</feature>
<comment type="caution">
    <text evidence="2">The sequence shown here is derived from an EMBL/GenBank/DDBJ whole genome shotgun (WGS) entry which is preliminary data.</text>
</comment>
<evidence type="ECO:0000313" key="2">
    <source>
        <dbReference type="EMBL" id="KAG7091491.1"/>
    </source>
</evidence>